<reference evidence="1" key="1">
    <citation type="journal article" date="2015" name="Nature">
        <title>Complex archaea that bridge the gap between prokaryotes and eukaryotes.</title>
        <authorList>
            <person name="Spang A."/>
            <person name="Saw J.H."/>
            <person name="Jorgensen S.L."/>
            <person name="Zaremba-Niedzwiedzka K."/>
            <person name="Martijn J."/>
            <person name="Lind A.E."/>
            <person name="van Eijk R."/>
            <person name="Schleper C."/>
            <person name="Guy L."/>
            <person name="Ettema T.J."/>
        </authorList>
    </citation>
    <scope>NUCLEOTIDE SEQUENCE</scope>
</reference>
<feature type="non-terminal residue" evidence="1">
    <location>
        <position position="1"/>
    </location>
</feature>
<dbReference type="AlphaFoldDB" id="A0A0F8Z0C8"/>
<proteinExistence type="predicted"/>
<comment type="caution">
    <text evidence="1">The sequence shown here is derived from an EMBL/GenBank/DDBJ whole genome shotgun (WGS) entry which is preliminary data.</text>
</comment>
<organism evidence="1">
    <name type="scientific">marine sediment metagenome</name>
    <dbReference type="NCBI Taxonomy" id="412755"/>
    <lineage>
        <taxon>unclassified sequences</taxon>
        <taxon>metagenomes</taxon>
        <taxon>ecological metagenomes</taxon>
    </lineage>
</organism>
<name>A0A0F8Z0C8_9ZZZZ</name>
<protein>
    <submittedName>
        <fullName evidence="1">Uncharacterized protein</fullName>
    </submittedName>
</protein>
<sequence length="122" mass="12803">ATGILTGKGFIEAGGSVAHLVFGIAQLLGCNPISFLGQDLALGETSHIPLADAGGEVLVGEDGLIRWKVTDQRCHLHGDQLHGMGHVVHVDAYYGGSVVTNAGLQSFLTVFEGMVARHLEKE</sequence>
<evidence type="ECO:0000313" key="1">
    <source>
        <dbReference type="EMBL" id="KKK59839.1"/>
    </source>
</evidence>
<dbReference type="EMBL" id="LAZR01063264">
    <property type="protein sequence ID" value="KKK59839.1"/>
    <property type="molecule type" value="Genomic_DNA"/>
</dbReference>
<gene>
    <name evidence="1" type="ORF">LCGC14_3030360</name>
</gene>
<accession>A0A0F8Z0C8</accession>